<dbReference type="Proteomes" id="UP000184611">
    <property type="component" value="Unassembled WGS sequence"/>
</dbReference>
<dbReference type="OrthoDB" id="1491885at2"/>
<dbReference type="RefSeq" id="WP_073585078.1">
    <property type="nucleotide sequence ID" value="NZ_CBCSEA010000010.1"/>
</dbReference>
<dbReference type="STRING" id="416016.SAMN05443547_2574"/>
<dbReference type="AlphaFoldDB" id="A0A1M7ZZA3"/>
<keyword evidence="2" id="KW-1185">Reference proteome</keyword>
<gene>
    <name evidence="1" type="ORF">SAMN05443547_2574</name>
</gene>
<organism evidence="1 2">
    <name type="scientific">Flavobacterium cucumis</name>
    <dbReference type="NCBI Taxonomy" id="416016"/>
    <lineage>
        <taxon>Bacteria</taxon>
        <taxon>Pseudomonadati</taxon>
        <taxon>Bacteroidota</taxon>
        <taxon>Flavobacteriia</taxon>
        <taxon>Flavobacteriales</taxon>
        <taxon>Flavobacteriaceae</taxon>
        <taxon>Flavobacterium</taxon>
    </lineage>
</organism>
<dbReference type="Pfam" id="PF14127">
    <property type="entry name" value="DUF4294"/>
    <property type="match status" value="1"/>
</dbReference>
<protein>
    <recommendedName>
        <fullName evidence="3">DUF4294 domain-containing protein</fullName>
    </recommendedName>
</protein>
<evidence type="ECO:0008006" key="3">
    <source>
        <dbReference type="Google" id="ProtNLM"/>
    </source>
</evidence>
<name>A0A1M7ZZA3_9FLAO</name>
<evidence type="ECO:0000313" key="1">
    <source>
        <dbReference type="EMBL" id="SHO74189.1"/>
    </source>
</evidence>
<dbReference type="InterPro" id="IPR025636">
    <property type="entry name" value="DUF4294"/>
</dbReference>
<proteinExistence type="predicted"/>
<sequence length="226" mass="26569">MPNNFLFSVFFLLTFSVFGQSKKDTLQMTTQDSSIVYSIELREIVFTPGNVYNSDEDKKAKLILKRRIFRVYPYAKLTADKLTQLNATMAKLKTNKEKKKYFKIVEKYLEDEFEPKLKKLSRKDGQILVKLIYRQTGQSTYDLIKDYKSGWKAFWANSTARLFSIDLKTEYQPFEVNEDFQIETILNAAFNQNQLMRQEPSKPINFDELSSYWISKMKSSSIKNAN</sequence>
<reference evidence="2" key="1">
    <citation type="submission" date="2016-12" db="EMBL/GenBank/DDBJ databases">
        <authorList>
            <person name="Varghese N."/>
            <person name="Submissions S."/>
        </authorList>
    </citation>
    <scope>NUCLEOTIDE SEQUENCE [LARGE SCALE GENOMIC DNA]</scope>
    <source>
        <strain evidence="2">DSM 18830</strain>
    </source>
</reference>
<evidence type="ECO:0000313" key="2">
    <source>
        <dbReference type="Proteomes" id="UP000184611"/>
    </source>
</evidence>
<accession>A0A1M7ZZA3</accession>
<dbReference type="EMBL" id="FRYK01000006">
    <property type="protein sequence ID" value="SHO74189.1"/>
    <property type="molecule type" value="Genomic_DNA"/>
</dbReference>